<name>A0ABP8W6L0_9MICO</name>
<proteinExistence type="inferred from homology"/>
<dbReference type="Pfam" id="PF01613">
    <property type="entry name" value="Flavin_Reduct"/>
    <property type="match status" value="1"/>
</dbReference>
<evidence type="ECO:0000256" key="4">
    <source>
        <dbReference type="ARBA" id="ARBA00038054"/>
    </source>
</evidence>
<comment type="similarity">
    <text evidence="4">Belongs to the flavoredoxin family.</text>
</comment>
<dbReference type="Gene3D" id="2.30.110.10">
    <property type="entry name" value="Electron Transport, Fmn-binding Protein, Chain A"/>
    <property type="match status" value="1"/>
</dbReference>
<organism evidence="6 7">
    <name type="scientific">Frondihabitans cladoniiphilus</name>
    <dbReference type="NCBI Taxonomy" id="715785"/>
    <lineage>
        <taxon>Bacteria</taxon>
        <taxon>Bacillati</taxon>
        <taxon>Actinomycetota</taxon>
        <taxon>Actinomycetes</taxon>
        <taxon>Micrococcales</taxon>
        <taxon>Microbacteriaceae</taxon>
        <taxon>Frondihabitans</taxon>
    </lineage>
</organism>
<comment type="caution">
    <text evidence="6">The sequence shown here is derived from an EMBL/GenBank/DDBJ whole genome shotgun (WGS) entry which is preliminary data.</text>
</comment>
<dbReference type="EMBL" id="BAABLM010000005">
    <property type="protein sequence ID" value="GAA4680096.1"/>
    <property type="molecule type" value="Genomic_DNA"/>
</dbReference>
<dbReference type="InterPro" id="IPR012349">
    <property type="entry name" value="Split_barrel_FMN-bd"/>
</dbReference>
<sequence length="207" mass="22427">MYLERNTDRQFDFIWMVKNAVVPRPIAWVGTVSPDGVGNLAPYSYFNLVTMDPPTLMISFIGQKDSYDNLRASGDFVVNLVTDGLIDVETDSAAILPPEDDEAELLGLATVPSVQVGPPRLAAAKVALECVFDREFELHGAHVVIGEVVAVHAADDVLDGTGRIDIARYRPVGRLGGALYTTVVDEVRVPVPEATPEWLAAVQARVP</sequence>
<keyword evidence="2" id="KW-0285">Flavoprotein</keyword>
<dbReference type="SMART" id="SM00903">
    <property type="entry name" value="Flavin_Reduct"/>
    <property type="match status" value="1"/>
</dbReference>
<dbReference type="Proteomes" id="UP001501295">
    <property type="component" value="Unassembled WGS sequence"/>
</dbReference>
<evidence type="ECO:0000313" key="6">
    <source>
        <dbReference type="EMBL" id="GAA4680096.1"/>
    </source>
</evidence>
<reference evidence="7" key="1">
    <citation type="journal article" date="2019" name="Int. J. Syst. Evol. Microbiol.">
        <title>The Global Catalogue of Microorganisms (GCM) 10K type strain sequencing project: providing services to taxonomists for standard genome sequencing and annotation.</title>
        <authorList>
            <consortium name="The Broad Institute Genomics Platform"/>
            <consortium name="The Broad Institute Genome Sequencing Center for Infectious Disease"/>
            <person name="Wu L."/>
            <person name="Ma J."/>
        </authorList>
    </citation>
    <scope>NUCLEOTIDE SEQUENCE [LARGE SCALE GENOMIC DNA]</scope>
    <source>
        <strain evidence="7">JCM 18956</strain>
    </source>
</reference>
<keyword evidence="3" id="KW-0288">FMN</keyword>
<dbReference type="PANTHER" id="PTHR33798:SF5">
    <property type="entry name" value="FLAVIN REDUCTASE LIKE DOMAIN-CONTAINING PROTEIN"/>
    <property type="match status" value="1"/>
</dbReference>
<accession>A0ABP8W6L0</accession>
<evidence type="ECO:0000256" key="3">
    <source>
        <dbReference type="ARBA" id="ARBA00022643"/>
    </source>
</evidence>
<protein>
    <submittedName>
        <fullName evidence="6">Flavin reductase family protein</fullName>
    </submittedName>
</protein>
<dbReference type="SUPFAM" id="SSF50475">
    <property type="entry name" value="FMN-binding split barrel"/>
    <property type="match status" value="1"/>
</dbReference>
<keyword evidence="7" id="KW-1185">Reference proteome</keyword>
<dbReference type="RefSeq" id="WP_345376385.1">
    <property type="nucleotide sequence ID" value="NZ_BAABLM010000005.1"/>
</dbReference>
<evidence type="ECO:0000313" key="7">
    <source>
        <dbReference type="Proteomes" id="UP001501295"/>
    </source>
</evidence>
<dbReference type="InterPro" id="IPR002563">
    <property type="entry name" value="Flavin_Rdtase-like_dom"/>
</dbReference>
<evidence type="ECO:0000256" key="1">
    <source>
        <dbReference type="ARBA" id="ARBA00001917"/>
    </source>
</evidence>
<dbReference type="PANTHER" id="PTHR33798">
    <property type="entry name" value="FLAVOPROTEIN OXYGENASE"/>
    <property type="match status" value="1"/>
</dbReference>
<gene>
    <name evidence="6" type="ORF">GCM10025780_26570</name>
</gene>
<comment type="cofactor">
    <cofactor evidence="1">
        <name>FMN</name>
        <dbReference type="ChEBI" id="CHEBI:58210"/>
    </cofactor>
</comment>
<feature type="domain" description="Flavin reductase like" evidence="5">
    <location>
        <begin position="19"/>
        <end position="167"/>
    </location>
</feature>
<evidence type="ECO:0000259" key="5">
    <source>
        <dbReference type="SMART" id="SM00903"/>
    </source>
</evidence>
<evidence type="ECO:0000256" key="2">
    <source>
        <dbReference type="ARBA" id="ARBA00022630"/>
    </source>
</evidence>